<organism evidence="2">
    <name type="scientific">Daucus carota subsp. sativus</name>
    <name type="common">Carrot</name>
    <dbReference type="NCBI Taxonomy" id="79200"/>
    <lineage>
        <taxon>Eukaryota</taxon>
        <taxon>Viridiplantae</taxon>
        <taxon>Streptophyta</taxon>
        <taxon>Embryophyta</taxon>
        <taxon>Tracheophyta</taxon>
        <taxon>Spermatophyta</taxon>
        <taxon>Magnoliopsida</taxon>
        <taxon>eudicotyledons</taxon>
        <taxon>Gunneridae</taxon>
        <taxon>Pentapetalae</taxon>
        <taxon>asterids</taxon>
        <taxon>campanulids</taxon>
        <taxon>Apiales</taxon>
        <taxon>Apiaceae</taxon>
        <taxon>Apioideae</taxon>
        <taxon>Scandiceae</taxon>
        <taxon>Daucinae</taxon>
        <taxon>Daucus</taxon>
        <taxon>Daucus sect. Daucus</taxon>
    </lineage>
</organism>
<dbReference type="OrthoDB" id="1896853at2759"/>
<evidence type="ECO:0000313" key="2">
    <source>
        <dbReference type="EMBL" id="KZN11855.1"/>
    </source>
</evidence>
<dbReference type="Gramene" id="KZN11855">
    <property type="protein sequence ID" value="KZN11855"/>
    <property type="gene ID" value="DCAR_004511"/>
</dbReference>
<dbReference type="InterPro" id="IPR001025">
    <property type="entry name" value="BAH_dom"/>
</dbReference>
<dbReference type="InterPro" id="IPR043151">
    <property type="entry name" value="BAH_sf"/>
</dbReference>
<dbReference type="STRING" id="79200.A0A166J6T3"/>
<gene>
    <name evidence="2" type="ORF">DCAR_004511</name>
</gene>
<dbReference type="PANTHER" id="PTHR47073:SF2">
    <property type="entry name" value="PROTEIN ANTI-SILENCING 1"/>
    <property type="match status" value="1"/>
</dbReference>
<protein>
    <recommendedName>
        <fullName evidence="1">BAH domain-containing protein</fullName>
    </recommendedName>
</protein>
<accession>A0A166J6T3</accession>
<feature type="domain" description="BAH" evidence="1">
    <location>
        <begin position="38"/>
        <end position="163"/>
    </location>
</feature>
<dbReference type="GO" id="GO:0003723">
    <property type="term" value="F:RNA binding"/>
    <property type="evidence" value="ECO:0007669"/>
    <property type="project" value="TreeGrafter"/>
</dbReference>
<dbReference type="Gene3D" id="2.30.30.490">
    <property type="match status" value="1"/>
</dbReference>
<proteinExistence type="predicted"/>
<dbReference type="InterPro" id="IPR035979">
    <property type="entry name" value="RBD_domain_sf"/>
</dbReference>
<dbReference type="EMBL" id="LNRQ01000001">
    <property type="protein sequence ID" value="KZN11855.1"/>
    <property type="molecule type" value="Genomic_DNA"/>
</dbReference>
<dbReference type="PANTHER" id="PTHR47073">
    <property type="entry name" value="PROTEIN ANTI-SILENCING 1"/>
    <property type="match status" value="1"/>
</dbReference>
<sequence length="595" mass="67311">MAERENVTDLEFKWGQKIGVDCLQKEAQFYKSFTYDGTQYTLYDCVYLFEEGVPEPYIGKLIGIWETVDKTKEVDVQWFFRPVEILNWLGDQTPMPKEIFLATGEGIGLSNVIPLEAIAGKCCVVCTSEDIRNRQPSEEETKMADYIFYRTFDVGLCTILDKMEDSVGGLEVKYVFNREDGKNVSDLQTYGSSKVEVVSDTVACKGKNKHLIPNSSDELKLLETCENRDNSVVIKDVSAKSEWVRGESSDYKSGNNTNVLVVTNKKTQAHASGQSVKSSEVHSMVDGVKKAGYNKLRAKEKLSSDALQDKRAKKARICNSTKPCEDKISNLAKNSLVQADNSTMHAFTCKDKTKSDGSTSKLMKDSVLKSTSKERINENTRKLSSTYATKIENREEIENRGREQKVSQRSDVDTGNWYSSISRVQNAQGNGKVLLLWNLDPNYTSRDVKDIIDDSFQTNCVAIRIPRTRISSPHSGEALIMLTNVEIAKRVFRKLSEGCLMLPNGRPLVATKAPPIHFTEGQHAYFGHLVIDSIKLQRNARDAVSTSHCSQPNTIEYTMAMEWCLLQAQFDRIWEGLYKHHKEDMRRLKRNLKLK</sequence>
<dbReference type="OMA" id="KIWQQNQ"/>
<reference evidence="2" key="1">
    <citation type="journal article" date="2016" name="Nat. Genet.">
        <title>A high-quality carrot genome assembly provides new insights into carotenoid accumulation and asterid genome evolution.</title>
        <authorList>
            <person name="Iorizzo M."/>
            <person name="Ellison S."/>
            <person name="Senalik D."/>
            <person name="Zeng P."/>
            <person name="Satapoomin P."/>
            <person name="Huang J."/>
            <person name="Bowman M."/>
            <person name="Iovene M."/>
            <person name="Sanseverino W."/>
            <person name="Cavagnaro P."/>
            <person name="Yildiz M."/>
            <person name="Macko-Podgorni A."/>
            <person name="Moranska E."/>
            <person name="Grzebelus E."/>
            <person name="Grzebelus D."/>
            <person name="Ashrafi H."/>
            <person name="Zheng Z."/>
            <person name="Cheng S."/>
            <person name="Spooner D."/>
            <person name="Van Deynze A."/>
            <person name="Simon P."/>
        </authorList>
    </citation>
    <scope>NUCLEOTIDE SEQUENCE [LARGE SCALE GENOMIC DNA]</scope>
    <source>
        <tissue evidence="2">Leaf</tissue>
    </source>
</reference>
<dbReference type="AlphaFoldDB" id="A0A166J6T3"/>
<name>A0A166J6T3_DAUCS</name>
<dbReference type="GO" id="GO:0003682">
    <property type="term" value="F:chromatin binding"/>
    <property type="evidence" value="ECO:0007669"/>
    <property type="project" value="InterPro"/>
</dbReference>
<evidence type="ECO:0000259" key="1">
    <source>
        <dbReference type="PROSITE" id="PS51038"/>
    </source>
</evidence>
<dbReference type="Pfam" id="PF01426">
    <property type="entry name" value="BAH"/>
    <property type="match status" value="1"/>
</dbReference>
<dbReference type="SUPFAM" id="SSF54928">
    <property type="entry name" value="RNA-binding domain, RBD"/>
    <property type="match status" value="1"/>
</dbReference>
<dbReference type="FunFam" id="2.30.30.490:FF:000017">
    <property type="entry name" value="Bromo-adjacent homology (BAH) domain-containing protein"/>
    <property type="match status" value="1"/>
</dbReference>
<comment type="caution">
    <text evidence="2">The sequence shown here is derived from an EMBL/GenBank/DDBJ whole genome shotgun (WGS) entry which is preliminary data.</text>
</comment>
<dbReference type="PROSITE" id="PS51038">
    <property type="entry name" value="BAH"/>
    <property type="match status" value="1"/>
</dbReference>